<accession>A0A4C1WU97</accession>
<dbReference type="Proteomes" id="UP000299102">
    <property type="component" value="Unassembled WGS sequence"/>
</dbReference>
<sequence>MCRETYEIANGNEVDIILGDIVLLSRKILCLSTRTEPQVKASVAAQDPLNPPRLLDAAQRKLTSCVVTNAVTMFGTDDLRSPPSRREWLNLTQIGNPLGNPPVNEIERGSFHSEGVTFKWKATIERCIKNISLMT</sequence>
<protein>
    <submittedName>
        <fullName evidence="1">Uncharacterized protein</fullName>
    </submittedName>
</protein>
<dbReference type="EMBL" id="BGZK01000660">
    <property type="protein sequence ID" value="GBP55106.1"/>
    <property type="molecule type" value="Genomic_DNA"/>
</dbReference>
<comment type="caution">
    <text evidence="1">The sequence shown here is derived from an EMBL/GenBank/DDBJ whole genome shotgun (WGS) entry which is preliminary data.</text>
</comment>
<evidence type="ECO:0000313" key="1">
    <source>
        <dbReference type="EMBL" id="GBP55106.1"/>
    </source>
</evidence>
<reference evidence="1 2" key="1">
    <citation type="journal article" date="2019" name="Commun. Biol.">
        <title>The bagworm genome reveals a unique fibroin gene that provides high tensile strength.</title>
        <authorList>
            <person name="Kono N."/>
            <person name="Nakamura H."/>
            <person name="Ohtoshi R."/>
            <person name="Tomita M."/>
            <person name="Numata K."/>
            <person name="Arakawa K."/>
        </authorList>
    </citation>
    <scope>NUCLEOTIDE SEQUENCE [LARGE SCALE GENOMIC DNA]</scope>
</reference>
<evidence type="ECO:0000313" key="2">
    <source>
        <dbReference type="Proteomes" id="UP000299102"/>
    </source>
</evidence>
<proteinExistence type="predicted"/>
<dbReference type="AlphaFoldDB" id="A0A4C1WU97"/>
<keyword evidence="2" id="KW-1185">Reference proteome</keyword>
<name>A0A4C1WU97_EUMVA</name>
<gene>
    <name evidence="1" type="ORF">EVAR_46403_1</name>
</gene>
<organism evidence="1 2">
    <name type="scientific">Eumeta variegata</name>
    <name type="common">Bagworm moth</name>
    <name type="synonym">Eumeta japonica</name>
    <dbReference type="NCBI Taxonomy" id="151549"/>
    <lineage>
        <taxon>Eukaryota</taxon>
        <taxon>Metazoa</taxon>
        <taxon>Ecdysozoa</taxon>
        <taxon>Arthropoda</taxon>
        <taxon>Hexapoda</taxon>
        <taxon>Insecta</taxon>
        <taxon>Pterygota</taxon>
        <taxon>Neoptera</taxon>
        <taxon>Endopterygota</taxon>
        <taxon>Lepidoptera</taxon>
        <taxon>Glossata</taxon>
        <taxon>Ditrysia</taxon>
        <taxon>Tineoidea</taxon>
        <taxon>Psychidae</taxon>
        <taxon>Oiketicinae</taxon>
        <taxon>Eumeta</taxon>
    </lineage>
</organism>